<gene>
    <name evidence="1" type="ORF">OnM2_084031</name>
</gene>
<accession>A0A420HF54</accession>
<organism evidence="1 2">
    <name type="scientific">Erysiphe neolycopersici</name>
    <dbReference type="NCBI Taxonomy" id="212602"/>
    <lineage>
        <taxon>Eukaryota</taxon>
        <taxon>Fungi</taxon>
        <taxon>Dikarya</taxon>
        <taxon>Ascomycota</taxon>
        <taxon>Pezizomycotina</taxon>
        <taxon>Leotiomycetes</taxon>
        <taxon>Erysiphales</taxon>
        <taxon>Erysiphaceae</taxon>
        <taxon>Erysiphe</taxon>
    </lineage>
</organism>
<dbReference type="AlphaFoldDB" id="A0A420HF54"/>
<protein>
    <submittedName>
        <fullName evidence="1">Uncharacterized protein</fullName>
    </submittedName>
</protein>
<keyword evidence="2" id="KW-1185">Reference proteome</keyword>
<evidence type="ECO:0000313" key="1">
    <source>
        <dbReference type="EMBL" id="RKF56082.1"/>
    </source>
</evidence>
<comment type="caution">
    <text evidence="1">The sequence shown here is derived from an EMBL/GenBank/DDBJ whole genome shotgun (WGS) entry which is preliminary data.</text>
</comment>
<name>A0A420HF54_9PEZI</name>
<reference evidence="1 2" key="1">
    <citation type="journal article" date="2018" name="BMC Genomics">
        <title>Comparative genome analyses reveal sequence features reflecting distinct modes of host-adaptation between dicot and monocot powdery mildew.</title>
        <authorList>
            <person name="Wu Y."/>
            <person name="Ma X."/>
            <person name="Pan Z."/>
            <person name="Kale S.D."/>
            <person name="Song Y."/>
            <person name="King H."/>
            <person name="Zhang Q."/>
            <person name="Presley C."/>
            <person name="Deng X."/>
            <person name="Wei C.I."/>
            <person name="Xiao S."/>
        </authorList>
    </citation>
    <scope>NUCLEOTIDE SEQUENCE [LARGE SCALE GENOMIC DNA]</scope>
    <source>
        <strain evidence="1">UMSG2</strain>
    </source>
</reference>
<proteinExistence type="predicted"/>
<sequence>MNDSDPDDVDQFLLELSETEKDFDGDDYRNQAVIHAITGEDSCRFHNKEITPLEYPGRISVWNVEN</sequence>
<dbReference type="Proteomes" id="UP000286134">
    <property type="component" value="Unassembled WGS sequence"/>
</dbReference>
<evidence type="ECO:0000313" key="2">
    <source>
        <dbReference type="Proteomes" id="UP000286134"/>
    </source>
</evidence>
<dbReference type="EMBL" id="MCFK01008424">
    <property type="protein sequence ID" value="RKF56082.1"/>
    <property type="molecule type" value="Genomic_DNA"/>
</dbReference>